<feature type="transmembrane region" description="Helical" evidence="2">
    <location>
        <begin position="46"/>
        <end position="69"/>
    </location>
</feature>
<feature type="compositionally biased region" description="Acidic residues" evidence="1">
    <location>
        <begin position="293"/>
        <end position="308"/>
    </location>
</feature>
<dbReference type="EMBL" id="SADD01000002">
    <property type="protein sequence ID" value="RVU46706.1"/>
    <property type="molecule type" value="Genomic_DNA"/>
</dbReference>
<evidence type="ECO:0008006" key="5">
    <source>
        <dbReference type="Google" id="ProtNLM"/>
    </source>
</evidence>
<sequence>MELGRWIREFQRVWKVSFIDLGLVILGCAVGFMVPGLLVQRVGSPLALAAFWAVSLPVIAWLAGAAHLLCVRNAEADTSTSFGDALQEAFERWDDVVLGVVFCGLMLGAAGMLVLPGVVACGVLLPYVVIVMAEKKGPIEALRRNIELAQGRWVALVVYWLVYYAAFVFGTTLLGVVAAVTATLGLGSALEVGSLMAIVGVVSGIGAFFLAPLPVIASVATYRFLVERTPASAAVHGGRAGESGADLARTDAPRSSVAAGEAGEDEQTGEPVGNVPAALVEAAPTEPSASPADDLDGDREGVEDDAPFEVERGGLAGESVFDDDEEATSTKPTPGFPKVRRADEGPYW</sequence>
<dbReference type="RefSeq" id="WP_127779553.1">
    <property type="nucleotide sequence ID" value="NZ_SADD01000002.1"/>
</dbReference>
<evidence type="ECO:0000256" key="1">
    <source>
        <dbReference type="SAM" id="MobiDB-lite"/>
    </source>
</evidence>
<evidence type="ECO:0000313" key="4">
    <source>
        <dbReference type="Proteomes" id="UP000282926"/>
    </source>
</evidence>
<organism evidence="3 4">
    <name type="scientific">Lujinxingia sediminis</name>
    <dbReference type="NCBI Taxonomy" id="2480984"/>
    <lineage>
        <taxon>Bacteria</taxon>
        <taxon>Deltaproteobacteria</taxon>
        <taxon>Bradymonadales</taxon>
        <taxon>Lujinxingiaceae</taxon>
        <taxon>Lujinxingia</taxon>
    </lineage>
</organism>
<keyword evidence="2" id="KW-0812">Transmembrane</keyword>
<evidence type="ECO:0000313" key="3">
    <source>
        <dbReference type="EMBL" id="RVU46706.1"/>
    </source>
</evidence>
<protein>
    <recommendedName>
        <fullName evidence="5">Glycerophosphoryl diester phosphodiesterase membrane domain-containing protein</fullName>
    </recommendedName>
</protein>
<evidence type="ECO:0000256" key="2">
    <source>
        <dbReference type="SAM" id="Phobius"/>
    </source>
</evidence>
<gene>
    <name evidence="3" type="ORF">EA187_06095</name>
</gene>
<feature type="region of interest" description="Disordered" evidence="1">
    <location>
        <begin position="235"/>
        <end position="348"/>
    </location>
</feature>
<accession>A0ABY0CUF7</accession>
<keyword evidence="2" id="KW-0472">Membrane</keyword>
<dbReference type="Proteomes" id="UP000282926">
    <property type="component" value="Unassembled WGS sequence"/>
</dbReference>
<name>A0ABY0CUF7_9DELT</name>
<proteinExistence type="predicted"/>
<reference evidence="3 4" key="1">
    <citation type="submission" date="2019-01" db="EMBL/GenBank/DDBJ databases">
        <title>Lujinxingia litoralis gen. nov., sp. nov. and Lujinxingia sediminis gen. nov., sp. nov., new members in the order Bradymonadales, isolated from coastal sediment.</title>
        <authorList>
            <person name="Li C.-M."/>
        </authorList>
    </citation>
    <scope>NUCLEOTIDE SEQUENCE [LARGE SCALE GENOMIC DNA]</scope>
    <source>
        <strain evidence="3 4">SEH01</strain>
    </source>
</reference>
<comment type="caution">
    <text evidence="3">The sequence shown here is derived from an EMBL/GenBank/DDBJ whole genome shotgun (WGS) entry which is preliminary data.</text>
</comment>
<feature type="transmembrane region" description="Helical" evidence="2">
    <location>
        <begin position="16"/>
        <end position="39"/>
    </location>
</feature>
<feature type="transmembrane region" description="Helical" evidence="2">
    <location>
        <begin position="153"/>
        <end position="180"/>
    </location>
</feature>
<feature type="transmembrane region" description="Helical" evidence="2">
    <location>
        <begin position="99"/>
        <end position="132"/>
    </location>
</feature>
<feature type="transmembrane region" description="Helical" evidence="2">
    <location>
        <begin position="192"/>
        <end position="213"/>
    </location>
</feature>
<keyword evidence="4" id="KW-1185">Reference proteome</keyword>
<feature type="compositionally biased region" description="Low complexity" evidence="1">
    <location>
        <begin position="281"/>
        <end position="292"/>
    </location>
</feature>
<keyword evidence="2" id="KW-1133">Transmembrane helix</keyword>